<evidence type="ECO:0000313" key="5">
    <source>
        <dbReference type="EMBL" id="KAG5189394.1"/>
    </source>
</evidence>
<dbReference type="EMBL" id="JAFCMP010000051">
    <property type="protein sequence ID" value="KAG5189394.1"/>
    <property type="molecule type" value="Genomic_DNA"/>
</dbReference>
<evidence type="ECO:0000256" key="3">
    <source>
        <dbReference type="SAM" id="MobiDB-lite"/>
    </source>
</evidence>
<dbReference type="AlphaFoldDB" id="A0A835ZF99"/>
<keyword evidence="1 2" id="KW-0175">Coiled coil</keyword>
<proteinExistence type="predicted"/>
<comment type="caution">
    <text evidence="5">The sequence shown here is derived from an EMBL/GenBank/DDBJ whole genome shotgun (WGS) entry which is preliminary data.</text>
</comment>
<dbReference type="InterPro" id="IPR051876">
    <property type="entry name" value="ODA-DC/CCD"/>
</dbReference>
<dbReference type="PANTHER" id="PTHR21694">
    <property type="entry name" value="COILED-COIL DOMAIN-CONTAINING PROTEIN 63"/>
    <property type="match status" value="1"/>
</dbReference>
<feature type="coiled-coil region" evidence="2">
    <location>
        <begin position="136"/>
        <end position="177"/>
    </location>
</feature>
<dbReference type="Pfam" id="PF21773">
    <property type="entry name" value="ODAD1_CC"/>
    <property type="match status" value="2"/>
</dbReference>
<name>A0A835ZF99_9STRA</name>
<evidence type="ECO:0000256" key="1">
    <source>
        <dbReference type="ARBA" id="ARBA00023054"/>
    </source>
</evidence>
<accession>A0A835ZF99</accession>
<feature type="domain" description="ODAD1 central coiled coil region" evidence="4">
    <location>
        <begin position="246"/>
        <end position="387"/>
    </location>
</feature>
<protein>
    <recommendedName>
        <fullName evidence="4">ODAD1 central coiled coil region domain-containing protein</fullName>
    </recommendedName>
</protein>
<organism evidence="5 6">
    <name type="scientific">Tribonema minus</name>
    <dbReference type="NCBI Taxonomy" id="303371"/>
    <lineage>
        <taxon>Eukaryota</taxon>
        <taxon>Sar</taxon>
        <taxon>Stramenopiles</taxon>
        <taxon>Ochrophyta</taxon>
        <taxon>PX clade</taxon>
        <taxon>Xanthophyceae</taxon>
        <taxon>Tribonematales</taxon>
        <taxon>Tribonemataceae</taxon>
        <taxon>Tribonema</taxon>
    </lineage>
</organism>
<feature type="coiled-coil region" evidence="2">
    <location>
        <begin position="6"/>
        <end position="54"/>
    </location>
</feature>
<gene>
    <name evidence="5" type="ORF">JKP88DRAFT_176987</name>
</gene>
<dbReference type="PANTHER" id="PTHR21694:SF18">
    <property type="entry name" value="COILED-COIL DOMAIN-CONTAINING PROTEIN 63"/>
    <property type="match status" value="1"/>
</dbReference>
<evidence type="ECO:0000259" key="4">
    <source>
        <dbReference type="Pfam" id="PF21773"/>
    </source>
</evidence>
<dbReference type="OrthoDB" id="6766775at2759"/>
<feature type="compositionally biased region" description="Basic and acidic residues" evidence="3">
    <location>
        <begin position="75"/>
        <end position="86"/>
    </location>
</feature>
<evidence type="ECO:0000256" key="2">
    <source>
        <dbReference type="SAM" id="Coils"/>
    </source>
</evidence>
<sequence length="504" mass="56556">MNTRERRQLADNISQLQAKADALTRGTILEQRRVGDLEQALKSATAEIATYRQRTKQAAVDVLNLHRSTSNPSHSRADGADPTKDADRNQKRLVGIMEARLNKLLVRHSEVVNGNSELREEICHMRKQRITTDDVRRQYETDIVDVRRNIASYLERAEQVTEERERIVKEKEELLSANGKEADEHDQHIDTVASYVAQQNTNLEHSIEEAARDAARNGPLPDVDQAGDLSLYEETQLKQQLVTLAQAERKEHDLTKSLGARLAWFNMASDELRRVSGISDLDQLIKSFMLQEANNFSLLNYIQSMGQEVDQGLDVAAALEQDIQRYEAEQETEEKQRNVIIRGLEEKVAAQLQARDEWAARMAAAAAISELVAKRVQSIFFKIQCDHYLQTLMKDSAGGGAGGARKGLDAMATMLSSQAITESNMLAYMSIIERRSVQIVTTYAQRLQATGLPVKFLSGPQRPPGWEVCIIPSGKPGITIAPKDEDIITIHAQRLRAFIVTHNI</sequence>
<reference evidence="5" key="1">
    <citation type="submission" date="2021-02" db="EMBL/GenBank/DDBJ databases">
        <title>First Annotated Genome of the Yellow-green Alga Tribonema minus.</title>
        <authorList>
            <person name="Mahan K.M."/>
        </authorList>
    </citation>
    <scope>NUCLEOTIDE SEQUENCE</scope>
    <source>
        <strain evidence="5">UTEX B ZZ1240</strain>
    </source>
</reference>
<evidence type="ECO:0000313" key="6">
    <source>
        <dbReference type="Proteomes" id="UP000664859"/>
    </source>
</evidence>
<feature type="domain" description="ODAD1 central coiled coil region" evidence="4">
    <location>
        <begin position="94"/>
        <end position="196"/>
    </location>
</feature>
<feature type="coiled-coil region" evidence="2">
    <location>
        <begin position="309"/>
        <end position="336"/>
    </location>
</feature>
<keyword evidence="6" id="KW-1185">Reference proteome</keyword>
<feature type="region of interest" description="Disordered" evidence="3">
    <location>
        <begin position="66"/>
        <end position="86"/>
    </location>
</feature>
<dbReference type="InterPro" id="IPR049258">
    <property type="entry name" value="ODAD1_CC"/>
</dbReference>
<dbReference type="Proteomes" id="UP000664859">
    <property type="component" value="Unassembled WGS sequence"/>
</dbReference>